<dbReference type="EMBL" id="QJKJ01002613">
    <property type="protein sequence ID" value="RDY02035.1"/>
    <property type="molecule type" value="Genomic_DNA"/>
</dbReference>
<reference evidence="2" key="1">
    <citation type="submission" date="2018-05" db="EMBL/GenBank/DDBJ databases">
        <title>Draft genome of Mucuna pruriens seed.</title>
        <authorList>
            <person name="Nnadi N.E."/>
            <person name="Vos R."/>
            <person name="Hasami M.H."/>
            <person name="Devisetty U.K."/>
            <person name="Aguiy J.C."/>
        </authorList>
    </citation>
    <scope>NUCLEOTIDE SEQUENCE [LARGE SCALE GENOMIC DNA]</scope>
    <source>
        <strain evidence="2">JCA_2017</strain>
    </source>
</reference>
<organism evidence="2 3">
    <name type="scientific">Mucuna pruriens</name>
    <name type="common">Velvet bean</name>
    <name type="synonym">Dolichos pruriens</name>
    <dbReference type="NCBI Taxonomy" id="157652"/>
    <lineage>
        <taxon>Eukaryota</taxon>
        <taxon>Viridiplantae</taxon>
        <taxon>Streptophyta</taxon>
        <taxon>Embryophyta</taxon>
        <taxon>Tracheophyta</taxon>
        <taxon>Spermatophyta</taxon>
        <taxon>Magnoliopsida</taxon>
        <taxon>eudicotyledons</taxon>
        <taxon>Gunneridae</taxon>
        <taxon>Pentapetalae</taxon>
        <taxon>rosids</taxon>
        <taxon>fabids</taxon>
        <taxon>Fabales</taxon>
        <taxon>Fabaceae</taxon>
        <taxon>Papilionoideae</taxon>
        <taxon>50 kb inversion clade</taxon>
        <taxon>NPAAA clade</taxon>
        <taxon>indigoferoid/millettioid clade</taxon>
        <taxon>Phaseoleae</taxon>
        <taxon>Mucuna</taxon>
    </lineage>
</organism>
<evidence type="ECO:0000313" key="2">
    <source>
        <dbReference type="EMBL" id="RDY02035.1"/>
    </source>
</evidence>
<feature type="compositionally biased region" description="Basic and acidic residues" evidence="1">
    <location>
        <begin position="137"/>
        <end position="147"/>
    </location>
</feature>
<name>A0A371HGY0_MUCPR</name>
<evidence type="ECO:0000256" key="1">
    <source>
        <dbReference type="SAM" id="MobiDB-lite"/>
    </source>
</evidence>
<dbReference type="AlphaFoldDB" id="A0A371HGY0"/>
<gene>
    <name evidence="2" type="ORF">CR513_14562</name>
</gene>
<dbReference type="STRING" id="157652.A0A371HGY0"/>
<keyword evidence="3" id="KW-1185">Reference proteome</keyword>
<dbReference type="Proteomes" id="UP000257109">
    <property type="component" value="Unassembled WGS sequence"/>
</dbReference>
<feature type="compositionally biased region" description="Acidic residues" evidence="1">
    <location>
        <begin position="75"/>
        <end position="97"/>
    </location>
</feature>
<evidence type="ECO:0000313" key="3">
    <source>
        <dbReference type="Proteomes" id="UP000257109"/>
    </source>
</evidence>
<accession>A0A371HGY0</accession>
<feature type="non-terminal residue" evidence="2">
    <location>
        <position position="1"/>
    </location>
</feature>
<comment type="caution">
    <text evidence="2">The sequence shown here is derived from an EMBL/GenBank/DDBJ whole genome shotgun (WGS) entry which is preliminary data.</text>
</comment>
<sequence>MYDPVEKKFVRRCDVQFMEDQTIEGIDKVKKSTPEKDNSLSKIDQVQMLVHDLDTTDNNVQNGEQHNYSNQQVGDDFDVPLDDDAEDEQEMSQDENMGDAPEPHPVQLKRSNRYTSDEYVTLTDEEEPECFQESMESEERQKGKRLDNLNCRSSADMMTKIEERHTHRQRHIEIEIEKEWIFARQKREERGREREKEVLYYSPLSKAKDEIELSL</sequence>
<feature type="region of interest" description="Disordered" evidence="1">
    <location>
        <begin position="54"/>
        <end position="151"/>
    </location>
</feature>
<proteinExistence type="predicted"/>
<feature type="compositionally biased region" description="Polar residues" evidence="1">
    <location>
        <begin position="56"/>
        <end position="73"/>
    </location>
</feature>
<protein>
    <submittedName>
        <fullName evidence="2">Uncharacterized protein</fullName>
    </submittedName>
</protein>